<comment type="similarity">
    <text evidence="4 13">Belongs to the cytochrome P450 family.</text>
</comment>
<keyword evidence="8" id="KW-0492">Microsome</keyword>
<dbReference type="GO" id="GO:0005506">
    <property type="term" value="F:iron ion binding"/>
    <property type="evidence" value="ECO:0007669"/>
    <property type="project" value="InterPro"/>
</dbReference>
<evidence type="ECO:0000313" key="14">
    <source>
        <dbReference type="EMBL" id="KNC24818.1"/>
    </source>
</evidence>
<evidence type="ECO:0000256" key="5">
    <source>
        <dbReference type="ARBA" id="ARBA00022617"/>
    </source>
</evidence>
<dbReference type="GO" id="GO:0005789">
    <property type="term" value="C:endoplasmic reticulum membrane"/>
    <property type="evidence" value="ECO:0007669"/>
    <property type="project" value="UniProtKB-SubCell"/>
</dbReference>
<gene>
    <name evidence="14" type="ORF">FF38_03709</name>
</gene>
<dbReference type="InterPro" id="IPR001128">
    <property type="entry name" value="Cyt_P450"/>
</dbReference>
<keyword evidence="10 12" id="KW-0408">Iron</keyword>
<evidence type="ECO:0000256" key="13">
    <source>
        <dbReference type="RuleBase" id="RU000461"/>
    </source>
</evidence>
<evidence type="ECO:0000256" key="3">
    <source>
        <dbReference type="ARBA" id="ARBA00004406"/>
    </source>
</evidence>
<dbReference type="PRINTS" id="PR00463">
    <property type="entry name" value="EP450I"/>
</dbReference>
<evidence type="ECO:0000256" key="8">
    <source>
        <dbReference type="ARBA" id="ARBA00022848"/>
    </source>
</evidence>
<keyword evidence="15" id="KW-1185">Reference proteome</keyword>
<dbReference type="PANTHER" id="PTHR24291">
    <property type="entry name" value="CYTOCHROME P450 FAMILY 4"/>
    <property type="match status" value="1"/>
</dbReference>
<dbReference type="InterPro" id="IPR017972">
    <property type="entry name" value="Cyt_P450_CS"/>
</dbReference>
<evidence type="ECO:0000256" key="6">
    <source>
        <dbReference type="ARBA" id="ARBA00022723"/>
    </source>
</evidence>
<evidence type="ECO:0000256" key="9">
    <source>
        <dbReference type="ARBA" id="ARBA00023002"/>
    </source>
</evidence>
<dbReference type="GO" id="GO:0016705">
    <property type="term" value="F:oxidoreductase activity, acting on paired donors, with incorporation or reduction of molecular oxygen"/>
    <property type="evidence" value="ECO:0007669"/>
    <property type="project" value="InterPro"/>
</dbReference>
<dbReference type="Gene3D" id="1.10.630.10">
    <property type="entry name" value="Cytochrome P450"/>
    <property type="match status" value="1"/>
</dbReference>
<evidence type="ECO:0000256" key="4">
    <source>
        <dbReference type="ARBA" id="ARBA00010617"/>
    </source>
</evidence>
<evidence type="ECO:0000256" key="7">
    <source>
        <dbReference type="ARBA" id="ARBA00022824"/>
    </source>
</evidence>
<dbReference type="PRINTS" id="PR00385">
    <property type="entry name" value="P450"/>
</dbReference>
<dbReference type="STRING" id="7375.A0A0L0BXP5"/>
<comment type="cofactor">
    <cofactor evidence="1 12">
        <name>heme</name>
        <dbReference type="ChEBI" id="CHEBI:30413"/>
    </cofactor>
</comment>
<dbReference type="OrthoDB" id="1470350at2759"/>
<dbReference type="OMA" id="TNVNGPP"/>
<organism evidence="14 15">
    <name type="scientific">Lucilia cuprina</name>
    <name type="common">Green bottle fly</name>
    <name type="synonym">Australian sheep blowfly</name>
    <dbReference type="NCBI Taxonomy" id="7375"/>
    <lineage>
        <taxon>Eukaryota</taxon>
        <taxon>Metazoa</taxon>
        <taxon>Ecdysozoa</taxon>
        <taxon>Arthropoda</taxon>
        <taxon>Hexapoda</taxon>
        <taxon>Insecta</taxon>
        <taxon>Pterygota</taxon>
        <taxon>Neoptera</taxon>
        <taxon>Endopterygota</taxon>
        <taxon>Diptera</taxon>
        <taxon>Brachycera</taxon>
        <taxon>Muscomorpha</taxon>
        <taxon>Oestroidea</taxon>
        <taxon>Calliphoridae</taxon>
        <taxon>Luciliinae</taxon>
        <taxon>Lucilia</taxon>
    </lineage>
</organism>
<dbReference type="PANTHER" id="PTHR24291:SF187">
    <property type="entry name" value="CYTOCHROME P450 4AE1-RELATED"/>
    <property type="match status" value="1"/>
</dbReference>
<dbReference type="InterPro" id="IPR036396">
    <property type="entry name" value="Cyt_P450_sf"/>
</dbReference>
<dbReference type="Pfam" id="PF00067">
    <property type="entry name" value="p450"/>
    <property type="match status" value="1"/>
</dbReference>
<comment type="caution">
    <text evidence="14">The sequence shown here is derived from an EMBL/GenBank/DDBJ whole genome shotgun (WGS) entry which is preliminary data.</text>
</comment>
<keyword evidence="9 13" id="KW-0560">Oxidoreductase</keyword>
<proteinExistence type="inferred from homology"/>
<dbReference type="GO" id="GO:0020037">
    <property type="term" value="F:heme binding"/>
    <property type="evidence" value="ECO:0007669"/>
    <property type="project" value="InterPro"/>
</dbReference>
<dbReference type="EMBL" id="JRES01001169">
    <property type="protein sequence ID" value="KNC24818.1"/>
    <property type="molecule type" value="Genomic_DNA"/>
</dbReference>
<dbReference type="GO" id="GO:0004497">
    <property type="term" value="F:monooxygenase activity"/>
    <property type="evidence" value="ECO:0007669"/>
    <property type="project" value="UniProtKB-KW"/>
</dbReference>
<evidence type="ECO:0000256" key="1">
    <source>
        <dbReference type="ARBA" id="ARBA00001971"/>
    </source>
</evidence>
<name>A0A0L0BXP5_LUCCU</name>
<comment type="subcellular location">
    <subcellularLocation>
        <location evidence="3">Endoplasmic reticulum membrane</location>
        <topology evidence="3">Peripheral membrane protein</topology>
    </subcellularLocation>
    <subcellularLocation>
        <location evidence="2">Microsome membrane</location>
        <topology evidence="2">Peripheral membrane protein</topology>
    </subcellularLocation>
</comment>
<keyword evidence="6 12" id="KW-0479">Metal-binding</keyword>
<dbReference type="FunFam" id="1.10.630.10:FF:000182">
    <property type="entry name" value="Cytochrome P450 3A4"/>
    <property type="match status" value="1"/>
</dbReference>
<keyword evidence="11 13" id="KW-0503">Monooxygenase</keyword>
<evidence type="ECO:0000256" key="2">
    <source>
        <dbReference type="ARBA" id="ARBA00004174"/>
    </source>
</evidence>
<evidence type="ECO:0000256" key="11">
    <source>
        <dbReference type="ARBA" id="ARBA00023033"/>
    </source>
</evidence>
<evidence type="ECO:0000256" key="10">
    <source>
        <dbReference type="ARBA" id="ARBA00023004"/>
    </source>
</evidence>
<dbReference type="PROSITE" id="PS00086">
    <property type="entry name" value="CYTOCHROME_P450"/>
    <property type="match status" value="1"/>
</dbReference>
<dbReference type="InterPro" id="IPR050196">
    <property type="entry name" value="Cytochrome_P450_Monoox"/>
</dbReference>
<keyword evidence="7" id="KW-0256">Endoplasmic reticulum</keyword>
<dbReference type="InterPro" id="IPR002401">
    <property type="entry name" value="Cyt_P450_E_grp-I"/>
</dbReference>
<dbReference type="SUPFAM" id="SSF48264">
    <property type="entry name" value="Cytochrome P450"/>
    <property type="match status" value="1"/>
</dbReference>
<protein>
    <submittedName>
        <fullName evidence="14">Cytochrome P450 4d2</fullName>
    </submittedName>
</protein>
<feature type="binding site" description="axial binding residue" evidence="12">
    <location>
        <position position="456"/>
    </location>
    <ligand>
        <name>heme</name>
        <dbReference type="ChEBI" id="CHEBI:30413"/>
    </ligand>
    <ligandPart>
        <name>Fe</name>
        <dbReference type="ChEBI" id="CHEBI:18248"/>
    </ligandPart>
</feature>
<accession>A0A0L0BXP5</accession>
<dbReference type="CDD" id="cd20628">
    <property type="entry name" value="CYP4"/>
    <property type="match status" value="1"/>
</dbReference>
<sequence length="508" mass="58399">MLFPLILIILTIFILADYLKKKRIKKILKAGGASDSKFTLPLLGDILLFIGLNVKNLTQFLMNCQLKYGKIYCLWSLNKCILVLQDANYIQHILTSPNLVKKPFFYNQLSLWLGDGLLLSSGSKWQKRRKIIIPTFNYKLLEQFVKIFDQQAHDMIHQLHDKANGKQAINIVPIICSTALNILLKTTMGVEMCKHSSDGLTFLAALESIFHIAGSRFLKPLEHFDFTFKLLSYKTYTKLLSNVQIIHKFTEKLINERRAELTTTIKDKYLDQNANEYEEMGIKKNRTFLDILLQSTIDGKPLTNEDIHEEVNNFTFGGHDTTTCAISFILYLLSRHPEVQQKVYEEILSIIGPDKNKSVVMGELLKLKYLECVIKEALRLYPPAPIIGRTTEEDFKIGNNIIPRGTNIIILIYMMCRDPDYFPRPNDFIPERFSAENIEKIHPFAFLPFSWGPRNCIGQKFAILEIKSIVSCLLRHFEFLPLGPDVVRMVTVVMRSSTGINMALKVRK</sequence>
<evidence type="ECO:0000313" key="15">
    <source>
        <dbReference type="Proteomes" id="UP000037069"/>
    </source>
</evidence>
<dbReference type="Proteomes" id="UP000037069">
    <property type="component" value="Unassembled WGS sequence"/>
</dbReference>
<keyword evidence="5 12" id="KW-0349">Heme</keyword>
<evidence type="ECO:0000256" key="12">
    <source>
        <dbReference type="PIRSR" id="PIRSR602401-1"/>
    </source>
</evidence>
<reference evidence="14 15" key="1">
    <citation type="journal article" date="2015" name="Nat. Commun.">
        <title>Lucilia cuprina genome unlocks parasitic fly biology to underpin future interventions.</title>
        <authorList>
            <person name="Anstead C.A."/>
            <person name="Korhonen P.K."/>
            <person name="Young N.D."/>
            <person name="Hall R.S."/>
            <person name="Jex A.R."/>
            <person name="Murali S.C."/>
            <person name="Hughes D.S."/>
            <person name="Lee S.F."/>
            <person name="Perry T."/>
            <person name="Stroehlein A.J."/>
            <person name="Ansell B.R."/>
            <person name="Breugelmans B."/>
            <person name="Hofmann A."/>
            <person name="Qu J."/>
            <person name="Dugan S."/>
            <person name="Lee S.L."/>
            <person name="Chao H."/>
            <person name="Dinh H."/>
            <person name="Han Y."/>
            <person name="Doddapaneni H.V."/>
            <person name="Worley K.C."/>
            <person name="Muzny D.M."/>
            <person name="Ioannidis P."/>
            <person name="Waterhouse R.M."/>
            <person name="Zdobnov E.M."/>
            <person name="James P.J."/>
            <person name="Bagnall N.H."/>
            <person name="Kotze A.C."/>
            <person name="Gibbs R.A."/>
            <person name="Richards S."/>
            <person name="Batterham P."/>
            <person name="Gasser R.B."/>
        </authorList>
    </citation>
    <scope>NUCLEOTIDE SEQUENCE [LARGE SCALE GENOMIC DNA]</scope>
    <source>
        <strain evidence="14 15">LS</strain>
        <tissue evidence="14">Full body</tissue>
    </source>
</reference>
<dbReference type="AlphaFoldDB" id="A0A0L0BXP5"/>